<protein>
    <submittedName>
        <fullName evidence="1">Uncharacterized protein</fullName>
    </submittedName>
</protein>
<keyword evidence="2" id="KW-1185">Reference proteome</keyword>
<sequence>MQYTQILHGIAPHRSKGRKQGCTITLIHPAQKWGYDLQKYGRRVVDRQRRQSVSGNRERRNSTDEASETATTCPRQILPCLPVDLEPVKVGKVNSESAAVGCPEIAEPITAVQAGLQHCCNSLLDVPMQELLRRTAGGLLVPSSSSLAHLLCFLIQPVPLHTARP</sequence>
<organism evidence="1 2">
    <name type="scientific">Artomyces pyxidatus</name>
    <dbReference type="NCBI Taxonomy" id="48021"/>
    <lineage>
        <taxon>Eukaryota</taxon>
        <taxon>Fungi</taxon>
        <taxon>Dikarya</taxon>
        <taxon>Basidiomycota</taxon>
        <taxon>Agaricomycotina</taxon>
        <taxon>Agaricomycetes</taxon>
        <taxon>Russulales</taxon>
        <taxon>Auriscalpiaceae</taxon>
        <taxon>Artomyces</taxon>
    </lineage>
</organism>
<comment type="caution">
    <text evidence="1">The sequence shown here is derived from an EMBL/GenBank/DDBJ whole genome shotgun (WGS) entry which is preliminary data.</text>
</comment>
<reference evidence="1" key="1">
    <citation type="submission" date="2021-03" db="EMBL/GenBank/DDBJ databases">
        <authorList>
            <consortium name="DOE Joint Genome Institute"/>
            <person name="Ahrendt S."/>
            <person name="Looney B.P."/>
            <person name="Miyauchi S."/>
            <person name="Morin E."/>
            <person name="Drula E."/>
            <person name="Courty P.E."/>
            <person name="Chicoki N."/>
            <person name="Fauchery L."/>
            <person name="Kohler A."/>
            <person name="Kuo A."/>
            <person name="Labutti K."/>
            <person name="Pangilinan J."/>
            <person name="Lipzen A."/>
            <person name="Riley R."/>
            <person name="Andreopoulos W."/>
            <person name="He G."/>
            <person name="Johnson J."/>
            <person name="Barry K.W."/>
            <person name="Grigoriev I.V."/>
            <person name="Nagy L."/>
            <person name="Hibbett D."/>
            <person name="Henrissat B."/>
            <person name="Matheny P.B."/>
            <person name="Labbe J."/>
            <person name="Martin F."/>
        </authorList>
    </citation>
    <scope>NUCLEOTIDE SEQUENCE</scope>
    <source>
        <strain evidence="1">HHB10654</strain>
    </source>
</reference>
<proteinExistence type="predicted"/>
<accession>A0ACB8TCV3</accession>
<dbReference type="Proteomes" id="UP000814140">
    <property type="component" value="Unassembled WGS sequence"/>
</dbReference>
<reference evidence="1" key="2">
    <citation type="journal article" date="2022" name="New Phytol.">
        <title>Evolutionary transition to the ectomycorrhizal habit in the genomes of a hyperdiverse lineage of mushroom-forming fungi.</title>
        <authorList>
            <person name="Looney B."/>
            <person name="Miyauchi S."/>
            <person name="Morin E."/>
            <person name="Drula E."/>
            <person name="Courty P.E."/>
            <person name="Kohler A."/>
            <person name="Kuo A."/>
            <person name="LaButti K."/>
            <person name="Pangilinan J."/>
            <person name="Lipzen A."/>
            <person name="Riley R."/>
            <person name="Andreopoulos W."/>
            <person name="He G."/>
            <person name="Johnson J."/>
            <person name="Nolan M."/>
            <person name="Tritt A."/>
            <person name="Barry K.W."/>
            <person name="Grigoriev I.V."/>
            <person name="Nagy L.G."/>
            <person name="Hibbett D."/>
            <person name="Henrissat B."/>
            <person name="Matheny P.B."/>
            <person name="Labbe J."/>
            <person name="Martin F.M."/>
        </authorList>
    </citation>
    <scope>NUCLEOTIDE SEQUENCE</scope>
    <source>
        <strain evidence="1">HHB10654</strain>
    </source>
</reference>
<evidence type="ECO:0000313" key="2">
    <source>
        <dbReference type="Proteomes" id="UP000814140"/>
    </source>
</evidence>
<dbReference type="EMBL" id="MU277193">
    <property type="protein sequence ID" value="KAI0066357.1"/>
    <property type="molecule type" value="Genomic_DNA"/>
</dbReference>
<evidence type="ECO:0000313" key="1">
    <source>
        <dbReference type="EMBL" id="KAI0066357.1"/>
    </source>
</evidence>
<gene>
    <name evidence="1" type="ORF">BV25DRAFT_1529452</name>
</gene>
<name>A0ACB8TCV3_9AGAM</name>